<gene>
    <name evidence="1" type="ORF">LY90DRAFT_632134</name>
</gene>
<dbReference type="PANTHER" id="PTHR31252">
    <property type="entry name" value="DUF4419 DOMAIN-CONTAINING PROTEIN"/>
    <property type="match status" value="1"/>
</dbReference>
<dbReference type="Proteomes" id="UP000193920">
    <property type="component" value="Unassembled WGS sequence"/>
</dbReference>
<name>A0A1Y2AIB9_9FUNG</name>
<dbReference type="InterPro" id="IPR025533">
    <property type="entry name" value="DUF4419"/>
</dbReference>
<dbReference type="PANTHER" id="PTHR31252:SF11">
    <property type="entry name" value="DUF4419 DOMAIN-CONTAINING PROTEIN"/>
    <property type="match status" value="1"/>
</dbReference>
<keyword evidence="2" id="KW-1185">Reference proteome</keyword>
<evidence type="ECO:0000313" key="1">
    <source>
        <dbReference type="EMBL" id="ORY22222.1"/>
    </source>
</evidence>
<sequence>MNDQKNYETIVFEVEKELEKPKSKHYPITISPDVIWILFLQGYSRFMEKYSELVRSEYVNFQDQKELVVKELNKQVMEWNEADWRDIINNFVQQIKENVGETIVSHLQSNFSTTNSITLTASLVSIMSGLKKYFKYIGVGGGCGISFIHLEGSLEDWMKVKSKLVFLSKKEMALGWWIKHLIPLIDKIIMTKRYYHQNKEINEEIREFWKNMVRVKIGKEYNPDVIDGWIIKFIPNLTESTPKLYDAIKIDDIPDQIIKCPITLINYNNDNKTKTVYKSSLASGFFGMDLDEKTFAVKPLKIEADMNKKDSYGRKALFYILF</sequence>
<dbReference type="Pfam" id="PF14388">
    <property type="entry name" value="DUF4419"/>
    <property type="match status" value="1"/>
</dbReference>
<dbReference type="EMBL" id="MCOG01000251">
    <property type="protein sequence ID" value="ORY22222.1"/>
    <property type="molecule type" value="Genomic_DNA"/>
</dbReference>
<dbReference type="AlphaFoldDB" id="A0A1Y2AIB9"/>
<organism evidence="1 2">
    <name type="scientific">Neocallimastix californiae</name>
    <dbReference type="NCBI Taxonomy" id="1754190"/>
    <lineage>
        <taxon>Eukaryota</taxon>
        <taxon>Fungi</taxon>
        <taxon>Fungi incertae sedis</taxon>
        <taxon>Chytridiomycota</taxon>
        <taxon>Chytridiomycota incertae sedis</taxon>
        <taxon>Neocallimastigomycetes</taxon>
        <taxon>Neocallimastigales</taxon>
        <taxon>Neocallimastigaceae</taxon>
        <taxon>Neocallimastix</taxon>
    </lineage>
</organism>
<dbReference type="STRING" id="1754190.A0A1Y2AIB9"/>
<reference evidence="1 2" key="1">
    <citation type="submission" date="2016-08" db="EMBL/GenBank/DDBJ databases">
        <title>A Parts List for Fungal Cellulosomes Revealed by Comparative Genomics.</title>
        <authorList>
            <consortium name="DOE Joint Genome Institute"/>
            <person name="Haitjema C.H."/>
            <person name="Gilmore S.P."/>
            <person name="Henske J.K."/>
            <person name="Solomon K.V."/>
            <person name="De Groot R."/>
            <person name="Kuo A."/>
            <person name="Mondo S.J."/>
            <person name="Salamov A.A."/>
            <person name="Labutti K."/>
            <person name="Zhao Z."/>
            <person name="Chiniquy J."/>
            <person name="Barry K."/>
            <person name="Brewer H.M."/>
            <person name="Purvine S.O."/>
            <person name="Wright A.T."/>
            <person name="Boxma B."/>
            <person name="Van Alen T."/>
            <person name="Hackstein J.H."/>
            <person name="Baker S.E."/>
            <person name="Grigoriev I.V."/>
            <person name="O'Malley M.A."/>
        </authorList>
    </citation>
    <scope>NUCLEOTIDE SEQUENCE [LARGE SCALE GENOMIC DNA]</scope>
    <source>
        <strain evidence="1 2">G1</strain>
    </source>
</reference>
<accession>A0A1Y2AIB9</accession>
<evidence type="ECO:0000313" key="2">
    <source>
        <dbReference type="Proteomes" id="UP000193920"/>
    </source>
</evidence>
<proteinExistence type="predicted"/>
<protein>
    <submittedName>
        <fullName evidence="1">Uncharacterized protein</fullName>
    </submittedName>
</protein>
<comment type="caution">
    <text evidence="1">The sequence shown here is derived from an EMBL/GenBank/DDBJ whole genome shotgun (WGS) entry which is preliminary data.</text>
</comment>
<dbReference type="OrthoDB" id="9978173at2759"/>